<feature type="signal peptide" evidence="1">
    <location>
        <begin position="1"/>
        <end position="20"/>
    </location>
</feature>
<evidence type="ECO:0000313" key="2">
    <source>
        <dbReference type="EMBL" id="GEO23643.1"/>
    </source>
</evidence>
<evidence type="ECO:0000256" key="1">
    <source>
        <dbReference type="SAM" id="SignalP"/>
    </source>
</evidence>
<dbReference type="AlphaFoldDB" id="A0A512CHE8"/>
<organism evidence="2 3">
    <name type="scientific">Cyclobacterium qasimii</name>
    <dbReference type="NCBI Taxonomy" id="1350429"/>
    <lineage>
        <taxon>Bacteria</taxon>
        <taxon>Pseudomonadati</taxon>
        <taxon>Bacteroidota</taxon>
        <taxon>Cytophagia</taxon>
        <taxon>Cytophagales</taxon>
        <taxon>Cyclobacteriaceae</taxon>
        <taxon>Cyclobacterium</taxon>
    </lineage>
</organism>
<protein>
    <submittedName>
        <fullName evidence="2">Uncharacterized protein</fullName>
    </submittedName>
</protein>
<comment type="caution">
    <text evidence="2">The sequence shown here is derived from an EMBL/GenBank/DDBJ whole genome shotgun (WGS) entry which is preliminary data.</text>
</comment>
<sequence length="446" mass="49542">MKKALFISFFFVVSSGISIAQQNYFGIQNSKRKGMINAMMNPAEINNLTKKVEVSLFSINVGLDNNILSAQDIIDNPDVFDNIFENVDKPVNLRSDVSVMGPAVGLRFDKWSFGITTEVKAKVDIIDFNPDLGNSIIENANGNNDQTTINIPENQRVNASGWMELGFIVGRQILDTDFHSLSVGANFKLLFPGSYSNLGMDKLSATIIDSEDETLLTDAQGSLNLSYDERWENEDGFDLEEDLWRGFNPGGLGVDLGVNYMIKRDDDPLLNIGLSLKNLGSMGMGSNQRNKNYIVNIPQNEYFRVDNLDGNIDEIEQQLVDSGYFTINDSDSDIRVNLPRTVAAYVEFSPVKSFQISLYGQKRISNENNNINLSAADLIVITPRLVLGKFELYSPWMQHQISNFTGGLGLQYGGFFIGSNSVITSFMNSDSQRADIHLGLSWGFGS</sequence>
<gene>
    <name evidence="2" type="ORF">CQA01_41770</name>
</gene>
<keyword evidence="3" id="KW-1185">Reference proteome</keyword>
<reference evidence="2 3" key="1">
    <citation type="submission" date="2019-07" db="EMBL/GenBank/DDBJ databases">
        <title>Whole genome shotgun sequence of Cyclobacterium qasimii NBRC 106168.</title>
        <authorList>
            <person name="Hosoyama A."/>
            <person name="Uohara A."/>
            <person name="Ohji S."/>
            <person name="Ichikawa N."/>
        </authorList>
    </citation>
    <scope>NUCLEOTIDE SEQUENCE [LARGE SCALE GENOMIC DNA]</scope>
    <source>
        <strain evidence="2 3">NBRC 106168</strain>
    </source>
</reference>
<feature type="chain" id="PRO_5022034142" evidence="1">
    <location>
        <begin position="21"/>
        <end position="446"/>
    </location>
</feature>
<dbReference type="Proteomes" id="UP000321301">
    <property type="component" value="Unassembled WGS sequence"/>
</dbReference>
<accession>A0A512CHE8</accession>
<dbReference type="EMBL" id="BJYV01000025">
    <property type="protein sequence ID" value="GEO23643.1"/>
    <property type="molecule type" value="Genomic_DNA"/>
</dbReference>
<name>A0A512CHE8_9BACT</name>
<evidence type="ECO:0000313" key="3">
    <source>
        <dbReference type="Proteomes" id="UP000321301"/>
    </source>
</evidence>
<proteinExistence type="predicted"/>
<keyword evidence="1" id="KW-0732">Signal</keyword>
<dbReference type="RefSeq" id="WP_146948519.1">
    <property type="nucleotide sequence ID" value="NZ_BJYV01000025.1"/>
</dbReference>